<keyword evidence="11" id="KW-1185">Reference proteome</keyword>
<dbReference type="Gene3D" id="2.30.40.10">
    <property type="entry name" value="Urease, subunit C, domain 1"/>
    <property type="match status" value="1"/>
</dbReference>
<evidence type="ECO:0000256" key="5">
    <source>
        <dbReference type="PIRNR" id="PIRNR038994"/>
    </source>
</evidence>
<dbReference type="InterPro" id="IPR006680">
    <property type="entry name" value="Amidohydro-rel"/>
</dbReference>
<dbReference type="RefSeq" id="WP_119989033.1">
    <property type="nucleotide sequence ID" value="NZ_CP032489.1"/>
</dbReference>
<gene>
    <name evidence="10" type="primary">nagA</name>
    <name evidence="10" type="ORF">D6B99_12615</name>
</gene>
<feature type="binding site" evidence="8">
    <location>
        <position position="195"/>
    </location>
    <ligand>
        <name>Zn(2+)</name>
        <dbReference type="ChEBI" id="CHEBI:29105"/>
    </ligand>
</feature>
<dbReference type="EMBL" id="CP032489">
    <property type="protein sequence ID" value="AYD48369.1"/>
    <property type="molecule type" value="Genomic_DNA"/>
</dbReference>
<dbReference type="SUPFAM" id="SSF51338">
    <property type="entry name" value="Composite domain of metallo-dependent hydrolases"/>
    <property type="match status" value="1"/>
</dbReference>
<proteinExistence type="inferred from homology"/>
<dbReference type="SUPFAM" id="SSF51556">
    <property type="entry name" value="Metallo-dependent hydrolases"/>
    <property type="match status" value="1"/>
</dbReference>
<feature type="binding site" evidence="7">
    <location>
        <position position="141"/>
    </location>
    <ligand>
        <name>substrate</name>
    </ligand>
</feature>
<dbReference type="NCBIfam" id="TIGR00221">
    <property type="entry name" value="nagA"/>
    <property type="match status" value="1"/>
</dbReference>
<feature type="active site" description="Proton donor/acceptor" evidence="6">
    <location>
        <position position="273"/>
    </location>
</feature>
<keyword evidence="2 8" id="KW-0479">Metal-binding</keyword>
<dbReference type="Proteomes" id="UP000266118">
    <property type="component" value="Chromosome"/>
</dbReference>
<dbReference type="PANTHER" id="PTHR11113:SF14">
    <property type="entry name" value="N-ACETYLGLUCOSAMINE-6-PHOSPHATE DEACETYLASE"/>
    <property type="match status" value="1"/>
</dbReference>
<dbReference type="EC" id="3.5.1.25" evidence="10"/>
<evidence type="ECO:0000256" key="4">
    <source>
        <dbReference type="ARBA" id="ARBA00023277"/>
    </source>
</evidence>
<comment type="cofactor">
    <cofactor evidence="8">
        <name>a divalent metal cation</name>
        <dbReference type="ChEBI" id="CHEBI:60240"/>
    </cofactor>
    <text evidence="8">Binds 1 divalent metal cation per subunit.</text>
</comment>
<dbReference type="OrthoDB" id="9776488at2"/>
<evidence type="ECO:0000256" key="3">
    <source>
        <dbReference type="ARBA" id="ARBA00022801"/>
    </source>
</evidence>
<evidence type="ECO:0000256" key="1">
    <source>
        <dbReference type="ARBA" id="ARBA00010716"/>
    </source>
</evidence>
<evidence type="ECO:0000313" key="11">
    <source>
        <dbReference type="Proteomes" id="UP000266118"/>
    </source>
</evidence>
<dbReference type="Pfam" id="PF01979">
    <property type="entry name" value="Amidohydro_1"/>
    <property type="match status" value="1"/>
</dbReference>
<organism evidence="10 11">
    <name type="scientific">Arachidicoccus soli</name>
    <dbReference type="NCBI Taxonomy" id="2341117"/>
    <lineage>
        <taxon>Bacteria</taxon>
        <taxon>Pseudomonadati</taxon>
        <taxon>Bacteroidota</taxon>
        <taxon>Chitinophagia</taxon>
        <taxon>Chitinophagales</taxon>
        <taxon>Chitinophagaceae</taxon>
        <taxon>Arachidicoccus</taxon>
    </lineage>
</organism>
<reference evidence="10 11" key="1">
    <citation type="submission" date="2018-09" db="EMBL/GenBank/DDBJ databases">
        <title>Arachidicoccus sp. nov., a bacterium isolated from soil.</title>
        <authorList>
            <person name="Weon H.-Y."/>
            <person name="Kwon S.-W."/>
            <person name="Lee S.A."/>
        </authorList>
    </citation>
    <scope>NUCLEOTIDE SEQUENCE [LARGE SCALE GENOMIC DNA]</scope>
    <source>
        <strain evidence="10 11">KIS59-12</strain>
    </source>
</reference>
<dbReference type="Gene3D" id="3.20.20.140">
    <property type="entry name" value="Metal-dependent hydrolases"/>
    <property type="match status" value="1"/>
</dbReference>
<dbReference type="KEGG" id="ark:D6B99_12615"/>
<dbReference type="InterPro" id="IPR003764">
    <property type="entry name" value="GlcNAc_6-P_deAcase"/>
</dbReference>
<name>A0A386HRU2_9BACT</name>
<dbReference type="PIRSF" id="PIRSF038994">
    <property type="entry name" value="NagA"/>
    <property type="match status" value="1"/>
</dbReference>
<feature type="binding site" evidence="7">
    <location>
        <position position="227"/>
    </location>
    <ligand>
        <name>substrate</name>
    </ligand>
</feature>
<dbReference type="GO" id="GO:0008448">
    <property type="term" value="F:N-acetylglucosamine-6-phosphate deacetylase activity"/>
    <property type="evidence" value="ECO:0007669"/>
    <property type="project" value="UniProtKB-EC"/>
</dbReference>
<dbReference type="GO" id="GO:0046872">
    <property type="term" value="F:metal ion binding"/>
    <property type="evidence" value="ECO:0007669"/>
    <property type="project" value="UniProtKB-KW"/>
</dbReference>
<accession>A0A386HRU2</accession>
<feature type="binding site" evidence="8">
    <location>
        <position position="216"/>
    </location>
    <ligand>
        <name>Zn(2+)</name>
        <dbReference type="ChEBI" id="CHEBI:29105"/>
    </ligand>
</feature>
<keyword evidence="4 5" id="KW-0119">Carbohydrate metabolism</keyword>
<feature type="domain" description="Amidohydrolase-related" evidence="9">
    <location>
        <begin position="55"/>
        <end position="364"/>
    </location>
</feature>
<evidence type="ECO:0000256" key="6">
    <source>
        <dbReference type="PIRSR" id="PIRSR038994-1"/>
    </source>
</evidence>
<protein>
    <submittedName>
        <fullName evidence="10">N-acetylglucosamine-6-phosphate deacetylase</fullName>
        <ecNumber evidence="10">3.5.1.25</ecNumber>
    </submittedName>
</protein>
<dbReference type="InterPro" id="IPR011059">
    <property type="entry name" value="Metal-dep_hydrolase_composite"/>
</dbReference>
<evidence type="ECO:0000256" key="2">
    <source>
        <dbReference type="ARBA" id="ARBA00022723"/>
    </source>
</evidence>
<sequence>MGNKKAIINGIIHTGDALLYDKVIVTENKKIIAIQDDIPINVDAIDLKGKHISSGLIDIQINGGYHYYFSKEINEASLEDITDACHDFGTLYFLPTLISSTKENILKAIDAVRGFQEKFPQSGALGMHLEGPFFNPEKRGAHNKDLVRRPTDKELEEIVKNGKGVIKVMTIAPEVFNDEQIRFLQENNIRLSAGHSNMSYEQAQYYFSKGIHLATHLYNAMSAFTHRAPGFVGATLAHDDVYTSIILDGHHCHYAAAQLAYRLKKEKLFLITDSTFLGRRQEHFEWDSFDATLKDNMYRNKEGNLAGAAISMVEAVKNAKQYLNISLEEAVKMATSIVAKAIEEDNSIGFIKESYPARFFVFDDELNNYSTIIL</sequence>
<dbReference type="InterPro" id="IPR032466">
    <property type="entry name" value="Metal_Hydrolase"/>
</dbReference>
<feature type="binding site" evidence="8">
    <location>
        <position position="130"/>
    </location>
    <ligand>
        <name>Zn(2+)</name>
        <dbReference type="ChEBI" id="CHEBI:29105"/>
    </ligand>
</feature>
<evidence type="ECO:0000313" key="10">
    <source>
        <dbReference type="EMBL" id="AYD48369.1"/>
    </source>
</evidence>
<dbReference type="AlphaFoldDB" id="A0A386HRU2"/>
<keyword evidence="3 5" id="KW-0378">Hydrolase</keyword>
<evidence type="ECO:0000256" key="7">
    <source>
        <dbReference type="PIRSR" id="PIRSR038994-2"/>
    </source>
</evidence>
<feature type="binding site" evidence="7">
    <location>
        <position position="251"/>
    </location>
    <ligand>
        <name>substrate</name>
    </ligand>
</feature>
<comment type="similarity">
    <text evidence="1 5">Belongs to the metallo-dependent hydrolases superfamily. NagA family.</text>
</comment>
<dbReference type="PANTHER" id="PTHR11113">
    <property type="entry name" value="N-ACETYLGLUCOSAMINE-6-PHOSPHATE DEACETYLASE"/>
    <property type="match status" value="1"/>
</dbReference>
<dbReference type="GO" id="GO:0006046">
    <property type="term" value="P:N-acetylglucosamine catabolic process"/>
    <property type="evidence" value="ECO:0007669"/>
    <property type="project" value="TreeGrafter"/>
</dbReference>
<feature type="binding site" evidence="7">
    <location>
        <begin position="219"/>
        <end position="220"/>
    </location>
    <ligand>
        <name>substrate</name>
    </ligand>
</feature>
<feature type="binding site" evidence="7">
    <location>
        <begin position="305"/>
        <end position="307"/>
    </location>
    <ligand>
        <name>substrate</name>
    </ligand>
</feature>
<evidence type="ECO:0000256" key="8">
    <source>
        <dbReference type="PIRSR" id="PIRSR038994-3"/>
    </source>
</evidence>
<evidence type="ECO:0000259" key="9">
    <source>
        <dbReference type="Pfam" id="PF01979"/>
    </source>
</evidence>